<feature type="region of interest" description="Disordered" evidence="2">
    <location>
        <begin position="331"/>
        <end position="358"/>
    </location>
</feature>
<feature type="domain" description="Initiator Rep protein WH1" evidence="3">
    <location>
        <begin position="37"/>
        <end position="170"/>
    </location>
</feature>
<proteinExistence type="inferred from homology"/>
<sequence length="457" mass="52140">MDQIELLPPEVPSRRDERLRKHVNAIALMPTKDGGKITAFGRTLFNVLLFRAQQMGDIAEYSARMHEVVADAEFGSNNTDHIKKTLKTLMKTVVEWQSPTSGEIEEWDACVMLSGANIKKNRRTGAVELRWRYDSKIKAQLLNPDRYAGLVFKSTIQLSSHPAKALYEICARYVDNPGRKTARQHWRWWRPVLCGQHFDEQKGEYRYFKRDVLHPAIAEINANTELEVVLLPEFKERDNKTVSDIQFEVRLKTLAKPAPALKNKTLEKVEPVDLKLIGTALKLGVTQEEAEDLYRAHGSEALKQGLNDLQKRLAVPEQVAGAVERPGKYLRSIMRPKADAPSATTASESNSRGRSAKDLERNKAALLEEWLRRKKDELRSLFQELPEAEQSELLAQFRVYSQIQPLLKRFETFGWNHKQIRDIFAAFLGETWHGSEWNKPAPDDLLSIALEKAPPAA</sequence>
<protein>
    <submittedName>
        <fullName evidence="4">Plasmid replication protein</fullName>
    </submittedName>
</protein>
<accession>A0A6P2SFB7</accession>
<dbReference type="Proteomes" id="UP000494261">
    <property type="component" value="Unassembled WGS sequence"/>
</dbReference>
<reference evidence="4 5" key="1">
    <citation type="submission" date="2019-09" db="EMBL/GenBank/DDBJ databases">
        <authorList>
            <person name="Depoorter E."/>
        </authorList>
    </citation>
    <scope>NUCLEOTIDE SEQUENCE [LARGE SCALE GENOMIC DNA]</scope>
    <source>
        <strain evidence="4">LMG 13014</strain>
    </source>
</reference>
<evidence type="ECO:0000313" key="4">
    <source>
        <dbReference type="EMBL" id="VWC49230.1"/>
    </source>
</evidence>
<evidence type="ECO:0000259" key="3">
    <source>
        <dbReference type="Pfam" id="PF01051"/>
    </source>
</evidence>
<evidence type="ECO:0000313" key="5">
    <source>
        <dbReference type="Proteomes" id="UP000494261"/>
    </source>
</evidence>
<gene>
    <name evidence="4" type="ORF">BLA13014_07571</name>
</gene>
<dbReference type="RefSeq" id="WP_175026239.1">
    <property type="nucleotide sequence ID" value="NZ_CABVQC010000088.1"/>
</dbReference>
<dbReference type="GO" id="GO:0003887">
    <property type="term" value="F:DNA-directed DNA polymerase activity"/>
    <property type="evidence" value="ECO:0007669"/>
    <property type="project" value="InterPro"/>
</dbReference>
<dbReference type="Pfam" id="PF21205">
    <property type="entry name" value="Rep3_C"/>
    <property type="match status" value="1"/>
</dbReference>
<dbReference type="GO" id="GO:0006270">
    <property type="term" value="P:DNA replication initiation"/>
    <property type="evidence" value="ECO:0007669"/>
    <property type="project" value="InterPro"/>
</dbReference>
<dbReference type="InterPro" id="IPR000525">
    <property type="entry name" value="Initiator_Rep_WH1"/>
</dbReference>
<name>A0A6P2SFB7_9BURK</name>
<dbReference type="EMBL" id="CABVQC010000088">
    <property type="protein sequence ID" value="VWC49230.1"/>
    <property type="molecule type" value="Genomic_DNA"/>
</dbReference>
<dbReference type="InterPro" id="IPR036390">
    <property type="entry name" value="WH_DNA-bd_sf"/>
</dbReference>
<evidence type="ECO:0000256" key="2">
    <source>
        <dbReference type="SAM" id="MobiDB-lite"/>
    </source>
</evidence>
<dbReference type="Pfam" id="PF01051">
    <property type="entry name" value="Rep3_N"/>
    <property type="match status" value="1"/>
</dbReference>
<evidence type="ECO:0000256" key="1">
    <source>
        <dbReference type="ARBA" id="ARBA00038283"/>
    </source>
</evidence>
<dbReference type="InterPro" id="IPR036388">
    <property type="entry name" value="WH-like_DNA-bd_sf"/>
</dbReference>
<comment type="similarity">
    <text evidence="1">Belongs to the initiator RepB protein family.</text>
</comment>
<dbReference type="Gene3D" id="1.10.10.10">
    <property type="entry name" value="Winged helix-like DNA-binding domain superfamily/Winged helix DNA-binding domain"/>
    <property type="match status" value="1"/>
</dbReference>
<dbReference type="AlphaFoldDB" id="A0A6P2SFB7"/>
<organism evidence="4 5">
    <name type="scientific">Burkholderia aenigmatica</name>
    <dbReference type="NCBI Taxonomy" id="2015348"/>
    <lineage>
        <taxon>Bacteria</taxon>
        <taxon>Pseudomonadati</taxon>
        <taxon>Pseudomonadota</taxon>
        <taxon>Betaproteobacteria</taxon>
        <taxon>Burkholderiales</taxon>
        <taxon>Burkholderiaceae</taxon>
        <taxon>Burkholderia</taxon>
        <taxon>Burkholderia cepacia complex</taxon>
    </lineage>
</organism>
<dbReference type="SUPFAM" id="SSF46785">
    <property type="entry name" value="Winged helix' DNA-binding domain"/>
    <property type="match status" value="1"/>
</dbReference>
<feature type="compositionally biased region" description="Polar residues" evidence="2">
    <location>
        <begin position="342"/>
        <end position="353"/>
    </location>
</feature>